<dbReference type="GO" id="GO:0000379">
    <property type="term" value="P:tRNA-type intron splice site recognition and cleavage"/>
    <property type="evidence" value="ECO:0007669"/>
    <property type="project" value="TreeGrafter"/>
</dbReference>
<proteinExistence type="inferred from homology"/>
<feature type="region of interest" description="Disordered" evidence="6">
    <location>
        <begin position="132"/>
        <end position="176"/>
    </location>
</feature>
<dbReference type="PANTHER" id="PTHR21227">
    <property type="entry name" value="TRNA-SPLICING ENDONUCLEASE SUBUNIT SEN2"/>
    <property type="match status" value="1"/>
</dbReference>
<dbReference type="EC" id="4.6.1.16" evidence="4"/>
<feature type="domain" description="tRNA intron endonuclease catalytic" evidence="7">
    <location>
        <begin position="252"/>
        <end position="343"/>
    </location>
</feature>
<name>A0A0E9NIA7_SAICN</name>
<dbReference type="GO" id="GO:0000214">
    <property type="term" value="C:tRNA-intron endonuclease complex"/>
    <property type="evidence" value="ECO:0007669"/>
    <property type="project" value="UniProtKB-UniRule"/>
</dbReference>
<evidence type="ECO:0000259" key="7">
    <source>
        <dbReference type="Pfam" id="PF01974"/>
    </source>
</evidence>
<protein>
    <recommendedName>
        <fullName evidence="4">tRNA-splicing endonuclease subunit Sen2</fullName>
        <ecNumber evidence="4">4.6.1.16</ecNumber>
    </recommendedName>
</protein>
<gene>
    <name evidence="8" type="ORF">G7K_3308-t1</name>
</gene>
<dbReference type="InterPro" id="IPR006677">
    <property type="entry name" value="tRNA_intron_Endonuc_cat-like"/>
</dbReference>
<dbReference type="OrthoDB" id="10249562at2759"/>
<dbReference type="EMBL" id="BACD03000020">
    <property type="protein sequence ID" value="GAO49150.1"/>
    <property type="molecule type" value="Genomic_DNA"/>
</dbReference>
<dbReference type="GO" id="GO:0003676">
    <property type="term" value="F:nucleic acid binding"/>
    <property type="evidence" value="ECO:0007669"/>
    <property type="project" value="InterPro"/>
</dbReference>
<dbReference type="InterPro" id="IPR006676">
    <property type="entry name" value="tRNA_splic"/>
</dbReference>
<keyword evidence="9" id="KW-1185">Reference proteome</keyword>
<dbReference type="OMA" id="YSHPYWK"/>
<dbReference type="AlphaFoldDB" id="A0A0E9NIA7"/>
<evidence type="ECO:0000313" key="9">
    <source>
        <dbReference type="Proteomes" id="UP000033140"/>
    </source>
</evidence>
<comment type="similarity">
    <text evidence="1 4">Belongs to the tRNA-intron endonuclease family.</text>
</comment>
<sequence>MTEEVKKRIPQGPNIHLLYADPLPYTLLPPLPPLHLHNPLSYIPYIIAYLFPSTPTQPAFTATFHPESRSCHVDVSNGGDGLWFKGFFGKGTLSRSEPTWFVRARRAVGEIGQDEQLTSEEITARRRAARQEFKKEREKAEQKERERILREERGEVPLPEDEDEEEEEVDEEAIEQEKDAYTYPTDSNGNLINLERLQLTLPESLFLAHSLGTLTILDPSTSAPIPRSQLLPLFRTAYSPRVAGVMPPDDPFMLNYVVYHHFRSLGWVVKPGVKFAVDYLLYRRGPVFSHAEFAIMIIPSYSHPSYEGDVERKKKERRPWHVLHSTNRVCSQVKKTVISCYVEVPPVGSEVEGETLGEVLGRYKVREVSIRRWQPSRNRD</sequence>
<dbReference type="PANTHER" id="PTHR21227:SF0">
    <property type="entry name" value="TRNA-SPLICING ENDONUCLEASE SUBUNIT SEN2"/>
    <property type="match status" value="1"/>
</dbReference>
<dbReference type="Proteomes" id="UP000033140">
    <property type="component" value="Unassembled WGS sequence"/>
</dbReference>
<reference evidence="8 9" key="1">
    <citation type="journal article" date="2011" name="J. Gen. Appl. Microbiol.">
        <title>Draft genome sequencing of the enigmatic yeast Saitoella complicata.</title>
        <authorList>
            <person name="Nishida H."/>
            <person name="Hamamoto M."/>
            <person name="Sugiyama J."/>
        </authorList>
    </citation>
    <scope>NUCLEOTIDE SEQUENCE [LARGE SCALE GENOMIC DNA]</scope>
    <source>
        <strain evidence="8 9">NRRL Y-17804</strain>
    </source>
</reference>
<feature type="compositionally biased region" description="Acidic residues" evidence="6">
    <location>
        <begin position="158"/>
        <end position="174"/>
    </location>
</feature>
<dbReference type="SUPFAM" id="SSF53032">
    <property type="entry name" value="tRNA-intron endonuclease catalytic domain-like"/>
    <property type="match status" value="1"/>
</dbReference>
<dbReference type="CDD" id="cd22363">
    <property type="entry name" value="tRNA-intron_lyase_C"/>
    <property type="match status" value="1"/>
</dbReference>
<evidence type="ECO:0000256" key="6">
    <source>
        <dbReference type="SAM" id="MobiDB-lite"/>
    </source>
</evidence>
<feature type="active site" evidence="5">
    <location>
        <position position="282"/>
    </location>
</feature>
<keyword evidence="3 4" id="KW-0456">Lyase</keyword>
<dbReference type="GO" id="GO:0005737">
    <property type="term" value="C:cytoplasm"/>
    <property type="evidence" value="ECO:0007669"/>
    <property type="project" value="TreeGrafter"/>
</dbReference>
<evidence type="ECO:0000256" key="1">
    <source>
        <dbReference type="ARBA" id="ARBA00008078"/>
    </source>
</evidence>
<dbReference type="InterPro" id="IPR036167">
    <property type="entry name" value="tRNA_intron_Endo_cat-like_sf"/>
</dbReference>
<dbReference type="PIRSF" id="PIRSF011789">
    <property type="entry name" value="tRNA_splic_SEN2"/>
    <property type="match status" value="1"/>
</dbReference>
<dbReference type="FunFam" id="3.40.1350.10:FF:000007">
    <property type="entry name" value="tRNA-splicing endonuclease subunit Sen2"/>
    <property type="match status" value="1"/>
</dbReference>
<evidence type="ECO:0000256" key="2">
    <source>
        <dbReference type="ARBA" id="ARBA00022694"/>
    </source>
</evidence>
<comment type="function">
    <text evidence="4">Constitutes one of the two catalytic subunit of the tRNA-splicing endonuclease complex, a complex responsible for identification and cleavage of the splice sites in pre-tRNA. It cleaves pre-tRNA at the 5'- and 3'-splice sites to release the intron. The products are an intron and two tRNA half-molecules bearing 2',3'-cyclic phosphate and 5'-OH termini. There are no conserved sequences at the splice sites, but the intron is invariably located at the same site in the gene, placing the splice sites an invariant distance from the constant structural features of the tRNA body.</text>
</comment>
<reference evidence="8 9" key="3">
    <citation type="journal article" date="2015" name="Genome Announc.">
        <title>Draft Genome Sequence of the Archiascomycetous Yeast Saitoella complicata.</title>
        <authorList>
            <person name="Yamauchi K."/>
            <person name="Kondo S."/>
            <person name="Hamamoto M."/>
            <person name="Takahashi Y."/>
            <person name="Ogura Y."/>
            <person name="Hayashi T."/>
            <person name="Nishida H."/>
        </authorList>
    </citation>
    <scope>NUCLEOTIDE SEQUENCE [LARGE SCALE GENOMIC DNA]</scope>
    <source>
        <strain evidence="8 9">NRRL Y-17804</strain>
    </source>
</reference>
<evidence type="ECO:0000256" key="3">
    <source>
        <dbReference type="ARBA" id="ARBA00023239"/>
    </source>
</evidence>
<feature type="active site" evidence="5">
    <location>
        <position position="335"/>
    </location>
</feature>
<dbReference type="STRING" id="698492.A0A0E9NIA7"/>
<organism evidence="8 9">
    <name type="scientific">Saitoella complicata (strain BCRC 22490 / CBS 7301 / JCM 7358 / NBRC 10748 / NRRL Y-17804)</name>
    <dbReference type="NCBI Taxonomy" id="698492"/>
    <lineage>
        <taxon>Eukaryota</taxon>
        <taxon>Fungi</taxon>
        <taxon>Dikarya</taxon>
        <taxon>Ascomycota</taxon>
        <taxon>Taphrinomycotina</taxon>
        <taxon>Taphrinomycotina incertae sedis</taxon>
        <taxon>Saitoella</taxon>
    </lineage>
</organism>
<dbReference type="InterPro" id="IPR016589">
    <property type="entry name" value="tRNA_splic_SEN2"/>
</dbReference>
<evidence type="ECO:0000256" key="4">
    <source>
        <dbReference type="PIRNR" id="PIRNR011789"/>
    </source>
</evidence>
<dbReference type="Pfam" id="PF01974">
    <property type="entry name" value="tRNA_int_endo"/>
    <property type="match status" value="1"/>
</dbReference>
<feature type="active site" evidence="5">
    <location>
        <position position="290"/>
    </location>
</feature>
<accession>A0A0E9NIA7</accession>
<feature type="compositionally biased region" description="Basic and acidic residues" evidence="6">
    <location>
        <begin position="132"/>
        <end position="155"/>
    </location>
</feature>
<dbReference type="Gene3D" id="3.40.1350.10">
    <property type="match status" value="1"/>
</dbReference>
<dbReference type="GO" id="GO:0000213">
    <property type="term" value="F:tRNA-intron lyase activity"/>
    <property type="evidence" value="ECO:0007669"/>
    <property type="project" value="UniProtKB-UniRule"/>
</dbReference>
<dbReference type="NCBIfam" id="TIGR00324">
    <property type="entry name" value="endA"/>
    <property type="match status" value="1"/>
</dbReference>
<comment type="caution">
    <text evidence="8">The sequence shown here is derived from an EMBL/GenBank/DDBJ whole genome shotgun (WGS) entry which is preliminary data.</text>
</comment>
<keyword evidence="2 4" id="KW-0819">tRNA processing</keyword>
<dbReference type="RefSeq" id="XP_019025187.1">
    <property type="nucleotide sequence ID" value="XM_019168349.1"/>
</dbReference>
<evidence type="ECO:0000256" key="5">
    <source>
        <dbReference type="PIRSR" id="PIRSR011789-1"/>
    </source>
</evidence>
<dbReference type="InterPro" id="IPR011856">
    <property type="entry name" value="tRNA_endonuc-like_dom_sf"/>
</dbReference>
<evidence type="ECO:0000313" key="8">
    <source>
        <dbReference type="EMBL" id="GAO49150.1"/>
    </source>
</evidence>
<reference evidence="8 9" key="2">
    <citation type="journal article" date="2014" name="J. Gen. Appl. Microbiol.">
        <title>The early diverging ascomycetous budding yeast Saitoella complicata has three histone deacetylases belonging to the Clr6, Hos2, and Rpd3 lineages.</title>
        <authorList>
            <person name="Nishida H."/>
            <person name="Matsumoto T."/>
            <person name="Kondo S."/>
            <person name="Hamamoto M."/>
            <person name="Yoshikawa H."/>
        </authorList>
    </citation>
    <scope>NUCLEOTIDE SEQUENCE [LARGE SCALE GENOMIC DNA]</scope>
    <source>
        <strain evidence="8 9">NRRL Y-17804</strain>
    </source>
</reference>